<evidence type="ECO:0000256" key="5">
    <source>
        <dbReference type="ARBA" id="ARBA00023242"/>
    </source>
</evidence>
<name>A0AAD6G1X9_9EURO</name>
<dbReference type="PANTHER" id="PTHR28081:SF1">
    <property type="entry name" value="DAMAGE-REGULATED IMPORT FACILITATOR 1"/>
    <property type="match status" value="1"/>
</dbReference>
<dbReference type="EMBL" id="JAPVEA010000006">
    <property type="protein sequence ID" value="KAJ5450252.1"/>
    <property type="molecule type" value="Genomic_DNA"/>
</dbReference>
<evidence type="ECO:0000256" key="3">
    <source>
        <dbReference type="ARBA" id="ARBA00005459"/>
    </source>
</evidence>
<dbReference type="Pfam" id="PF08591">
    <property type="entry name" value="RNR_inhib"/>
    <property type="match status" value="1"/>
</dbReference>
<evidence type="ECO:0000313" key="7">
    <source>
        <dbReference type="Proteomes" id="UP001213681"/>
    </source>
</evidence>
<reference evidence="6" key="2">
    <citation type="journal article" date="2023" name="IMA Fungus">
        <title>Comparative genomic study of the Penicillium genus elucidates a diverse pangenome and 15 lateral gene transfer events.</title>
        <authorList>
            <person name="Petersen C."/>
            <person name="Sorensen T."/>
            <person name="Nielsen M.R."/>
            <person name="Sondergaard T.E."/>
            <person name="Sorensen J.L."/>
            <person name="Fitzpatrick D.A."/>
            <person name="Frisvad J.C."/>
            <person name="Nielsen K.L."/>
        </authorList>
    </citation>
    <scope>NUCLEOTIDE SEQUENCE</scope>
    <source>
        <strain evidence="6">IBT 16125</strain>
    </source>
</reference>
<organism evidence="6 7">
    <name type="scientific">Penicillium daleae</name>
    <dbReference type="NCBI Taxonomy" id="63821"/>
    <lineage>
        <taxon>Eukaryota</taxon>
        <taxon>Fungi</taxon>
        <taxon>Dikarya</taxon>
        <taxon>Ascomycota</taxon>
        <taxon>Pezizomycotina</taxon>
        <taxon>Eurotiomycetes</taxon>
        <taxon>Eurotiomycetidae</taxon>
        <taxon>Eurotiales</taxon>
        <taxon>Aspergillaceae</taxon>
        <taxon>Penicillium</taxon>
    </lineage>
</organism>
<evidence type="ECO:0000313" key="6">
    <source>
        <dbReference type="EMBL" id="KAJ5450252.1"/>
    </source>
</evidence>
<dbReference type="GO" id="GO:0008104">
    <property type="term" value="P:intracellular protein localization"/>
    <property type="evidence" value="ECO:0007669"/>
    <property type="project" value="TreeGrafter"/>
</dbReference>
<dbReference type="GO" id="GO:0005634">
    <property type="term" value="C:nucleus"/>
    <property type="evidence" value="ECO:0007669"/>
    <property type="project" value="UniProtKB-SubCell"/>
</dbReference>
<dbReference type="AlphaFoldDB" id="A0AAD6G1X9"/>
<protein>
    <submittedName>
        <fullName evidence="6">Uncharacterized protein</fullName>
    </submittedName>
</protein>
<gene>
    <name evidence="6" type="ORF">N7458_006701</name>
</gene>
<dbReference type="GO" id="GO:0005737">
    <property type="term" value="C:cytoplasm"/>
    <property type="evidence" value="ECO:0007669"/>
    <property type="project" value="UniProtKB-SubCell"/>
</dbReference>
<dbReference type="GO" id="GO:1990846">
    <property type="term" value="F:ribonucleoside-diphosphate reductase inhibitor activity"/>
    <property type="evidence" value="ECO:0007669"/>
    <property type="project" value="TreeGrafter"/>
</dbReference>
<dbReference type="InterPro" id="IPR013900">
    <property type="entry name" value="RNR_inhibitor"/>
</dbReference>
<accession>A0AAD6G1X9</accession>
<comment type="caution">
    <text evidence="6">The sequence shown here is derived from an EMBL/GenBank/DDBJ whole genome shotgun (WGS) entry which is preliminary data.</text>
</comment>
<comment type="similarity">
    <text evidence="3">Belongs to the DIF1/spd1 family.</text>
</comment>
<evidence type="ECO:0000256" key="1">
    <source>
        <dbReference type="ARBA" id="ARBA00004123"/>
    </source>
</evidence>
<sequence length="242" mass="26648">MPSIVTNPTMPASNSTLSKRRRFQTPITSFFPSASSESHTADGHAVSHNHYSASTFSATPMVPAKVQASLLSVGMRVRKSVADGYKTQLSLEAEKSKVAVVATESHPAQPYHGNIRLAELTPFSGLSKSISEPHSVYNDDGDAFSLPPSSQESISSTGSYASALNGQKRSFDFEDNVYADEHFGNESGQDIPRGRTILSPRRRLLVQHITNQPKMDLDDFEEASFLRQREEVDSDYMRMDFA</sequence>
<dbReference type="Proteomes" id="UP001213681">
    <property type="component" value="Unassembled WGS sequence"/>
</dbReference>
<evidence type="ECO:0000256" key="4">
    <source>
        <dbReference type="ARBA" id="ARBA00022490"/>
    </source>
</evidence>
<dbReference type="GeneID" id="81600326"/>
<proteinExistence type="inferred from homology"/>
<comment type="subcellular location">
    <subcellularLocation>
        <location evidence="2">Cytoplasm</location>
    </subcellularLocation>
    <subcellularLocation>
        <location evidence="1">Nucleus</location>
    </subcellularLocation>
</comment>
<keyword evidence="5" id="KW-0539">Nucleus</keyword>
<evidence type="ECO:0000256" key="2">
    <source>
        <dbReference type="ARBA" id="ARBA00004496"/>
    </source>
</evidence>
<keyword evidence="4" id="KW-0963">Cytoplasm</keyword>
<dbReference type="RefSeq" id="XP_056765787.1">
    <property type="nucleotide sequence ID" value="XM_056910083.1"/>
</dbReference>
<dbReference type="PANTHER" id="PTHR28081">
    <property type="entry name" value="DAMAGE-REGULATED IMPORT FACILITATOR 1-RELATED"/>
    <property type="match status" value="1"/>
</dbReference>
<reference evidence="6" key="1">
    <citation type="submission" date="2022-12" db="EMBL/GenBank/DDBJ databases">
        <authorList>
            <person name="Petersen C."/>
        </authorList>
    </citation>
    <scope>NUCLEOTIDE SEQUENCE</scope>
    <source>
        <strain evidence="6">IBT 16125</strain>
    </source>
</reference>
<keyword evidence="7" id="KW-1185">Reference proteome</keyword>